<name>A0A0L8G5W0_OCTBM</name>
<dbReference type="PANTHER" id="PTHR47163:SF2">
    <property type="entry name" value="SI:DKEY-17M8.2"/>
    <property type="match status" value="1"/>
</dbReference>
<sequence>MVENFWVIGFYDVTQKKGYLQHITDRKAETSEAAIFENVAPGTTIFTDMWPSYQNLQKLGYIHGTVNHSRNFVDPVSGVCTNSVEAFWSRIKRRLKYKSGSCGNMKWSHIDEAMYRDYYDMKCENS</sequence>
<dbReference type="PANTHER" id="PTHR47163">
    <property type="entry name" value="DDE_TNP_IS1595 DOMAIN-CONTAINING PROTEIN"/>
    <property type="match status" value="1"/>
</dbReference>
<dbReference type="SMART" id="SM01126">
    <property type="entry name" value="DDE_Tnp_IS1595"/>
    <property type="match status" value="1"/>
</dbReference>
<gene>
    <name evidence="2" type="ORF">OCBIM_22039827mg</name>
</gene>
<dbReference type="InterPro" id="IPR053164">
    <property type="entry name" value="IS1016-like_transposase"/>
</dbReference>
<dbReference type="Pfam" id="PF12762">
    <property type="entry name" value="DDE_Tnp_IS1595"/>
    <property type="match status" value="1"/>
</dbReference>
<feature type="domain" description="ISXO2-like transposase" evidence="1">
    <location>
        <begin position="1"/>
        <end position="98"/>
    </location>
</feature>
<dbReference type="OrthoDB" id="10062329at2759"/>
<dbReference type="InterPro" id="IPR024445">
    <property type="entry name" value="Tnp_ISXO2-like"/>
</dbReference>
<protein>
    <recommendedName>
        <fullName evidence="1">ISXO2-like transposase domain-containing protein</fullName>
    </recommendedName>
</protein>
<evidence type="ECO:0000259" key="1">
    <source>
        <dbReference type="SMART" id="SM01126"/>
    </source>
</evidence>
<accession>A0A0L8G5W0</accession>
<evidence type="ECO:0000313" key="2">
    <source>
        <dbReference type="EMBL" id="KOF72214.1"/>
    </source>
</evidence>
<organism evidence="2">
    <name type="scientific">Octopus bimaculoides</name>
    <name type="common">California two-spotted octopus</name>
    <dbReference type="NCBI Taxonomy" id="37653"/>
    <lineage>
        <taxon>Eukaryota</taxon>
        <taxon>Metazoa</taxon>
        <taxon>Spiralia</taxon>
        <taxon>Lophotrochozoa</taxon>
        <taxon>Mollusca</taxon>
        <taxon>Cephalopoda</taxon>
        <taxon>Coleoidea</taxon>
        <taxon>Octopodiformes</taxon>
        <taxon>Octopoda</taxon>
        <taxon>Incirrata</taxon>
        <taxon>Octopodidae</taxon>
        <taxon>Octopus</taxon>
    </lineage>
</organism>
<proteinExistence type="predicted"/>
<dbReference type="EMBL" id="KQ423773">
    <property type="protein sequence ID" value="KOF72214.1"/>
    <property type="molecule type" value="Genomic_DNA"/>
</dbReference>
<dbReference type="AlphaFoldDB" id="A0A0L8G5W0"/>
<dbReference type="STRING" id="37653.A0A0L8G5W0"/>
<reference evidence="2" key="1">
    <citation type="submission" date="2015-07" db="EMBL/GenBank/DDBJ databases">
        <title>MeaNS - Measles Nucleotide Surveillance Program.</title>
        <authorList>
            <person name="Tran T."/>
            <person name="Druce J."/>
        </authorList>
    </citation>
    <scope>NUCLEOTIDE SEQUENCE</scope>
    <source>
        <strain evidence="2">UCB-OBI-ISO-001</strain>
        <tissue evidence="2">Gonad</tissue>
    </source>
</reference>